<dbReference type="GO" id="GO:0016628">
    <property type="term" value="F:oxidoreductase activity, acting on the CH-CH group of donors, NAD or NADP as acceptor"/>
    <property type="evidence" value="ECO:0007669"/>
    <property type="project" value="InterPro"/>
</dbReference>
<accession>A0A517ZC94</accession>
<dbReference type="Pfam" id="PF00984">
    <property type="entry name" value="UDPG_MGDP_dh"/>
    <property type="match status" value="1"/>
</dbReference>
<dbReference type="InterPro" id="IPR014027">
    <property type="entry name" value="UDP-Glc/GDP-Man_DH_C"/>
</dbReference>
<dbReference type="PANTHER" id="PTHR43491:SF1">
    <property type="entry name" value="UDP-N-ACETYL-D-MANNOSAMINE DEHYDROGENASE"/>
    <property type="match status" value="1"/>
</dbReference>
<dbReference type="NCBIfam" id="TIGR03026">
    <property type="entry name" value="NDP-sugDHase"/>
    <property type="match status" value="1"/>
</dbReference>
<evidence type="ECO:0000256" key="3">
    <source>
        <dbReference type="PIRNR" id="PIRNR000124"/>
    </source>
</evidence>
<protein>
    <submittedName>
        <fullName evidence="5">UDP-N-acetyl-D-glucosamine 6-dehydrogenase</fullName>
        <ecNumber evidence="5">1.1.1.136</ecNumber>
    </submittedName>
</protein>
<dbReference type="InterPro" id="IPR036291">
    <property type="entry name" value="NAD(P)-bd_dom_sf"/>
</dbReference>
<dbReference type="Gene3D" id="3.40.50.720">
    <property type="entry name" value="NAD(P)-binding Rossmann-like Domain"/>
    <property type="match status" value="2"/>
</dbReference>
<keyword evidence="2" id="KW-0520">NAD</keyword>
<dbReference type="AlphaFoldDB" id="A0A517ZC94"/>
<dbReference type="InterPro" id="IPR036220">
    <property type="entry name" value="UDP-Glc/GDP-Man_DH_C_sf"/>
</dbReference>
<evidence type="ECO:0000259" key="4">
    <source>
        <dbReference type="SMART" id="SM00984"/>
    </source>
</evidence>
<dbReference type="KEGG" id="mri:Mal4_44310"/>
<feature type="domain" description="UDP-glucose/GDP-mannose dehydrogenase C-terminal" evidence="4">
    <location>
        <begin position="325"/>
        <end position="419"/>
    </location>
</feature>
<dbReference type="PIRSF" id="PIRSF000124">
    <property type="entry name" value="UDPglc_GDPman_dh"/>
    <property type="match status" value="1"/>
</dbReference>
<dbReference type="GO" id="GO:0000271">
    <property type="term" value="P:polysaccharide biosynthetic process"/>
    <property type="evidence" value="ECO:0007669"/>
    <property type="project" value="InterPro"/>
</dbReference>
<dbReference type="InterPro" id="IPR001732">
    <property type="entry name" value="UDP-Glc/GDP-Man_DH_N"/>
</dbReference>
<dbReference type="InterPro" id="IPR028359">
    <property type="entry name" value="UDP_ManNAc/GlcNAc_DH"/>
</dbReference>
<name>A0A517ZC94_9PLAN</name>
<dbReference type="PIRSF" id="PIRSF500136">
    <property type="entry name" value="UDP_ManNAc_DH"/>
    <property type="match status" value="1"/>
</dbReference>
<dbReference type="SUPFAM" id="SSF51735">
    <property type="entry name" value="NAD(P)-binding Rossmann-fold domains"/>
    <property type="match status" value="1"/>
</dbReference>
<keyword evidence="1 5" id="KW-0560">Oxidoreductase</keyword>
<gene>
    <name evidence="5" type="primary">wbpA_1</name>
    <name evidence="5" type="ORF">Mal4_44310</name>
</gene>
<evidence type="ECO:0000313" key="5">
    <source>
        <dbReference type="EMBL" id="QDU40077.1"/>
    </source>
</evidence>
<evidence type="ECO:0000313" key="6">
    <source>
        <dbReference type="Proteomes" id="UP000320496"/>
    </source>
</evidence>
<dbReference type="SUPFAM" id="SSF52413">
    <property type="entry name" value="UDP-glucose/GDP-mannose dehydrogenase C-terminal domain"/>
    <property type="match status" value="1"/>
</dbReference>
<keyword evidence="6" id="KW-1185">Reference proteome</keyword>
<comment type="similarity">
    <text evidence="3">Belongs to the UDP-glucose/GDP-mannose dehydrogenase family.</text>
</comment>
<organism evidence="5 6">
    <name type="scientific">Maioricimonas rarisocia</name>
    <dbReference type="NCBI Taxonomy" id="2528026"/>
    <lineage>
        <taxon>Bacteria</taxon>
        <taxon>Pseudomonadati</taxon>
        <taxon>Planctomycetota</taxon>
        <taxon>Planctomycetia</taxon>
        <taxon>Planctomycetales</taxon>
        <taxon>Planctomycetaceae</taxon>
        <taxon>Maioricimonas</taxon>
    </lineage>
</organism>
<dbReference type="EC" id="1.1.1.136" evidence="5"/>
<dbReference type="Pfam" id="PF03720">
    <property type="entry name" value="UDPG_MGDP_dh_C"/>
    <property type="match status" value="1"/>
</dbReference>
<reference evidence="5 6" key="1">
    <citation type="submission" date="2019-02" db="EMBL/GenBank/DDBJ databases">
        <title>Deep-cultivation of Planctomycetes and their phenomic and genomic characterization uncovers novel biology.</title>
        <authorList>
            <person name="Wiegand S."/>
            <person name="Jogler M."/>
            <person name="Boedeker C."/>
            <person name="Pinto D."/>
            <person name="Vollmers J."/>
            <person name="Rivas-Marin E."/>
            <person name="Kohn T."/>
            <person name="Peeters S.H."/>
            <person name="Heuer A."/>
            <person name="Rast P."/>
            <person name="Oberbeckmann S."/>
            <person name="Bunk B."/>
            <person name="Jeske O."/>
            <person name="Meyerdierks A."/>
            <person name="Storesund J.E."/>
            <person name="Kallscheuer N."/>
            <person name="Luecker S."/>
            <person name="Lage O.M."/>
            <person name="Pohl T."/>
            <person name="Merkel B.J."/>
            <person name="Hornburger P."/>
            <person name="Mueller R.-W."/>
            <person name="Bruemmer F."/>
            <person name="Labrenz M."/>
            <person name="Spormann A.M."/>
            <person name="Op den Camp H."/>
            <person name="Overmann J."/>
            <person name="Amann R."/>
            <person name="Jetten M.S.M."/>
            <person name="Mascher T."/>
            <person name="Medema M.H."/>
            <person name="Devos D.P."/>
            <person name="Kaster A.-K."/>
            <person name="Ovreas L."/>
            <person name="Rohde M."/>
            <person name="Galperin M.Y."/>
            <person name="Jogler C."/>
        </authorList>
    </citation>
    <scope>NUCLEOTIDE SEQUENCE [LARGE SCALE GENOMIC DNA]</scope>
    <source>
        <strain evidence="5 6">Mal4</strain>
    </source>
</reference>
<dbReference type="GO" id="GO:0047004">
    <property type="term" value="F:UDP-N-acetylglucosamine 6-dehydrogenase activity"/>
    <property type="evidence" value="ECO:0007669"/>
    <property type="project" value="UniProtKB-EC"/>
</dbReference>
<dbReference type="Pfam" id="PF03721">
    <property type="entry name" value="UDPG_MGDP_dh_N"/>
    <property type="match status" value="1"/>
</dbReference>
<dbReference type="SMART" id="SM00984">
    <property type="entry name" value="UDPG_MGDP_dh_C"/>
    <property type="match status" value="1"/>
</dbReference>
<dbReference type="InterPro" id="IPR008927">
    <property type="entry name" value="6-PGluconate_DH-like_C_sf"/>
</dbReference>
<dbReference type="RefSeq" id="WP_145371199.1">
    <property type="nucleotide sequence ID" value="NZ_CP036275.1"/>
</dbReference>
<evidence type="ECO:0000256" key="2">
    <source>
        <dbReference type="ARBA" id="ARBA00023027"/>
    </source>
</evidence>
<dbReference type="NCBIfam" id="NF008286">
    <property type="entry name" value="PRK11064.1"/>
    <property type="match status" value="1"/>
</dbReference>
<dbReference type="EMBL" id="CP036275">
    <property type="protein sequence ID" value="QDU40077.1"/>
    <property type="molecule type" value="Genomic_DNA"/>
</dbReference>
<evidence type="ECO:0000256" key="1">
    <source>
        <dbReference type="ARBA" id="ARBA00023002"/>
    </source>
</evidence>
<dbReference type="SUPFAM" id="SSF48179">
    <property type="entry name" value="6-phosphogluconate dehydrogenase C-terminal domain-like"/>
    <property type="match status" value="1"/>
</dbReference>
<dbReference type="Proteomes" id="UP000320496">
    <property type="component" value="Chromosome"/>
</dbReference>
<dbReference type="GO" id="GO:0051287">
    <property type="term" value="F:NAD binding"/>
    <property type="evidence" value="ECO:0007669"/>
    <property type="project" value="InterPro"/>
</dbReference>
<dbReference type="InterPro" id="IPR014026">
    <property type="entry name" value="UDP-Glc/GDP-Man_DH_dimer"/>
</dbReference>
<proteinExistence type="inferred from homology"/>
<dbReference type="InterPro" id="IPR017476">
    <property type="entry name" value="UDP-Glc/GDP-Man"/>
</dbReference>
<sequence length="445" mass="48024">MTHLVQGPGGFSPAGQPPRRKICVVGLGYIGLPTAAILADRGYEVVGVDVRPDVVATINAGRIHVVEPHLDTLVEQVVREGKLRAETSPCEADVFFLCVPTPITEDHRADLSYVEAASESIKPYVRAGNLIILESTSPPKTTEDVVIPHAVPEHLAIGEDVYVAHCPERVLPGRILIEAVENDRIVGGMTPACTQQVLDFYRTFVRGNIHATSAITAEATKLVENAFRDVNIAFANELSILAGKLGADPFEIIELANHHPRVNILTPGPGVGGHCISVDPWFLVEAAPEVTPLIRTARNVNDSKPHFVIEQVRAAAASVEKPVIGCLGLAYKSDVDDLRESPSLEIVRDLAGAGLGELRVCEPYVTAEQFKEFPLSSVEETIAESNILVLLTDHSPFRELSADDLAGKHLIDTRGIWRKVMAEGPAVRPSLPIDPGCDNVIRRAA</sequence>
<dbReference type="PANTHER" id="PTHR43491">
    <property type="entry name" value="UDP-N-ACETYL-D-MANNOSAMINE DEHYDROGENASE"/>
    <property type="match status" value="1"/>
</dbReference>
<dbReference type="OrthoDB" id="9803238at2"/>